<keyword evidence="4" id="KW-1185">Reference proteome</keyword>
<sequence length="222" mass="24580">MSSSLDTASASDAERRTKRPRLRGRRRILTVASIALALLGGSVAESGAAFAQPPSAQCPAACYAGAPAGVQQVDWDDANEAATWWANNNVDFNAASVRSGWSWYHRIDAHPGGGWPDSFWGQNWYAFYEPGIGRDQFIYYGGTFHDRAGLVTQAERNHGVSSNDAWQSSAVNGNSPYVEYDIDYYGSANDPRNARRLVRNTRTGNVYATFDHYQTFYYLGHF</sequence>
<evidence type="ECO:0000313" key="4">
    <source>
        <dbReference type="Proteomes" id="UP001501009"/>
    </source>
</evidence>
<reference evidence="4" key="1">
    <citation type="journal article" date="2019" name="Int. J. Syst. Evol. Microbiol.">
        <title>The Global Catalogue of Microorganisms (GCM) 10K type strain sequencing project: providing services to taxonomists for standard genome sequencing and annotation.</title>
        <authorList>
            <consortium name="The Broad Institute Genomics Platform"/>
            <consortium name="The Broad Institute Genome Sequencing Center for Infectious Disease"/>
            <person name="Wu L."/>
            <person name="Ma J."/>
        </authorList>
    </citation>
    <scope>NUCLEOTIDE SEQUENCE [LARGE SCALE GENOMIC DNA]</scope>
    <source>
        <strain evidence="4">JCM 17138</strain>
    </source>
</reference>
<evidence type="ECO:0000256" key="2">
    <source>
        <dbReference type="ARBA" id="ARBA00022801"/>
    </source>
</evidence>
<protein>
    <submittedName>
        <fullName evidence="3">Uncharacterized protein</fullName>
    </submittedName>
</protein>
<comment type="caution">
    <text evidence="3">The sequence shown here is derived from an EMBL/GenBank/DDBJ whole genome shotgun (WGS) entry which is preliminary data.</text>
</comment>
<dbReference type="InterPro" id="IPR016191">
    <property type="entry name" value="Ribonuclease/ribotoxin"/>
</dbReference>
<gene>
    <name evidence="3" type="ORF">GCM10022403_033340</name>
</gene>
<organism evidence="3 4">
    <name type="scientific">Streptomyces coacervatus</name>
    <dbReference type="NCBI Taxonomy" id="647381"/>
    <lineage>
        <taxon>Bacteria</taxon>
        <taxon>Bacillati</taxon>
        <taxon>Actinomycetota</taxon>
        <taxon>Actinomycetes</taxon>
        <taxon>Kitasatosporales</taxon>
        <taxon>Streptomycetaceae</taxon>
        <taxon>Streptomyces</taxon>
    </lineage>
</organism>
<dbReference type="Proteomes" id="UP001501009">
    <property type="component" value="Unassembled WGS sequence"/>
</dbReference>
<dbReference type="SUPFAM" id="SSF53933">
    <property type="entry name" value="Microbial ribonucleases"/>
    <property type="match status" value="1"/>
</dbReference>
<proteinExistence type="predicted"/>
<name>A0ABP7HN43_9ACTN</name>
<keyword evidence="2" id="KW-0378">Hydrolase</keyword>
<evidence type="ECO:0000313" key="3">
    <source>
        <dbReference type="EMBL" id="GAA3796757.1"/>
    </source>
</evidence>
<evidence type="ECO:0000256" key="1">
    <source>
        <dbReference type="ARBA" id="ARBA00022722"/>
    </source>
</evidence>
<accession>A0ABP7HN43</accession>
<dbReference type="RefSeq" id="WP_275780423.1">
    <property type="nucleotide sequence ID" value="NZ_BAABDE010000015.1"/>
</dbReference>
<dbReference type="EMBL" id="BAABDE010000015">
    <property type="protein sequence ID" value="GAA3796757.1"/>
    <property type="molecule type" value="Genomic_DNA"/>
</dbReference>
<keyword evidence="1" id="KW-0540">Nuclease</keyword>
<dbReference type="Gene3D" id="3.10.450.30">
    <property type="entry name" value="Microbial ribonucleases"/>
    <property type="match status" value="1"/>
</dbReference>